<feature type="region of interest" description="Disordered" evidence="1">
    <location>
        <begin position="1"/>
        <end position="43"/>
    </location>
</feature>
<name>A0A3M0I0W0_9ACTN</name>
<reference evidence="3 4" key="1">
    <citation type="submission" date="2017-11" db="EMBL/GenBank/DDBJ databases">
        <title>Draft genome of actinobacteria isolated from guarana (Paullinia cupana (Mart.) Ducke.</title>
        <authorList>
            <person name="Siqueira K.A."/>
            <person name="Liotti R.G."/>
            <person name="Mendes T.A.O."/>
            <person name="Soares M.A."/>
        </authorList>
    </citation>
    <scope>NUCLEOTIDE SEQUENCE [LARGE SCALE GENOMIC DNA]</scope>
    <source>
        <strain evidence="3 4">193</strain>
    </source>
</reference>
<feature type="compositionally biased region" description="Low complexity" evidence="1">
    <location>
        <begin position="105"/>
        <end position="117"/>
    </location>
</feature>
<dbReference type="Proteomes" id="UP000270471">
    <property type="component" value="Unassembled WGS sequence"/>
</dbReference>
<dbReference type="Gene3D" id="1.20.120.450">
    <property type="entry name" value="dinb family like domain"/>
    <property type="match status" value="1"/>
</dbReference>
<evidence type="ECO:0000259" key="2">
    <source>
        <dbReference type="Pfam" id="PF11716"/>
    </source>
</evidence>
<keyword evidence="4" id="KW-1185">Reference proteome</keyword>
<sequence>MPSSSGECARRSASWSPTGPSCPAIRAARSWQASRPPSPGRWPIRYWRNCCTGGPYPDSNRPPGPSNPRCGSWNSCAPPCGRPCMPDSSRPRAPTRTEWPCTPLSRPASSVSSSPTSRPHRSRRAASPGSHRRQWTCSSTSTPPRRASPMTQTYVDAARLPQTDRDRSALVGEAEGRAAINVLQQLGDEDWQRPTDCVEWDVRTLVSHLVAQCEDIISLPTMLRREITGRRRHSGKGPVDAHMAAQVADHTAASGPALVAQFALLWPRAVRARGRRPALMRRATIESGLSTAPRMSVGHLLDTIYNRDLWMHRLDLARATGQSFAVGDHDRHIVEQAVRDLALTWSEAPFALELTGPAGGRWLIGPGEPTAVVRADAVTYLRALAGRDPDVPLELVSGSEQALAAARRARVVF</sequence>
<feature type="compositionally biased region" description="Basic residues" evidence="1">
    <location>
        <begin position="118"/>
        <end position="134"/>
    </location>
</feature>
<dbReference type="Pfam" id="PF11716">
    <property type="entry name" value="MDMPI_N"/>
    <property type="match status" value="1"/>
</dbReference>
<dbReference type="GO" id="GO:0046872">
    <property type="term" value="F:metal ion binding"/>
    <property type="evidence" value="ECO:0007669"/>
    <property type="project" value="InterPro"/>
</dbReference>
<evidence type="ECO:0000313" key="3">
    <source>
        <dbReference type="EMBL" id="RMB80373.1"/>
    </source>
</evidence>
<comment type="caution">
    <text evidence="3">The sequence shown here is derived from an EMBL/GenBank/DDBJ whole genome shotgun (WGS) entry which is preliminary data.</text>
</comment>
<dbReference type="InterPro" id="IPR024344">
    <property type="entry name" value="MDMPI_metal-binding"/>
</dbReference>
<feature type="domain" description="Mycothiol-dependent maleylpyruvate isomerase metal-binding" evidence="2">
    <location>
        <begin position="174"/>
        <end position="317"/>
    </location>
</feature>
<dbReference type="EMBL" id="PENI01000043">
    <property type="protein sequence ID" value="RMB80373.1"/>
    <property type="molecule type" value="Genomic_DNA"/>
</dbReference>
<dbReference type="InterPro" id="IPR034660">
    <property type="entry name" value="DinB/YfiT-like"/>
</dbReference>
<dbReference type="AlphaFoldDB" id="A0A3M0I0W0"/>
<dbReference type="SUPFAM" id="SSF109854">
    <property type="entry name" value="DinB/YfiT-like putative metalloenzymes"/>
    <property type="match status" value="1"/>
</dbReference>
<dbReference type="InterPro" id="IPR017517">
    <property type="entry name" value="Maleyloyr_isom"/>
</dbReference>
<accession>A0A3M0I0W0</accession>
<evidence type="ECO:0000313" key="4">
    <source>
        <dbReference type="Proteomes" id="UP000270471"/>
    </source>
</evidence>
<protein>
    <recommendedName>
        <fullName evidence="2">Mycothiol-dependent maleylpyruvate isomerase metal-binding domain-containing protein</fullName>
    </recommendedName>
</protein>
<dbReference type="NCBIfam" id="TIGR03083">
    <property type="entry name" value="maleylpyruvate isomerase family mycothiol-dependent enzyme"/>
    <property type="match status" value="1"/>
</dbReference>
<evidence type="ECO:0000256" key="1">
    <source>
        <dbReference type="SAM" id="MobiDB-lite"/>
    </source>
</evidence>
<proteinExistence type="predicted"/>
<feature type="region of interest" description="Disordered" evidence="1">
    <location>
        <begin position="86"/>
        <end position="150"/>
    </location>
</feature>
<feature type="compositionally biased region" description="Low complexity" evidence="1">
    <location>
        <begin position="136"/>
        <end position="150"/>
    </location>
</feature>
<organism evidence="3 4">
    <name type="scientific">Streptomyces shenzhenensis</name>
    <dbReference type="NCBI Taxonomy" id="943815"/>
    <lineage>
        <taxon>Bacteria</taxon>
        <taxon>Bacillati</taxon>
        <taxon>Actinomycetota</taxon>
        <taxon>Actinomycetes</taxon>
        <taxon>Kitasatosporales</taxon>
        <taxon>Streptomycetaceae</taxon>
        <taxon>Streptomyces</taxon>
    </lineage>
</organism>
<gene>
    <name evidence="3" type="ORF">CTZ28_40395</name>
</gene>